<accession>A0ACC2ZWA9</accession>
<evidence type="ECO:0000313" key="1">
    <source>
        <dbReference type="EMBL" id="KAJ9651960.1"/>
    </source>
</evidence>
<protein>
    <submittedName>
        <fullName evidence="1">Uncharacterized protein</fullName>
    </submittedName>
</protein>
<sequence>MGSNGMLWDELSSQWSTSIKRANPDLVLQLWTSLEADAFSIRSLARLDSLQVCEKFLWPTFDTNASNQHVLLLGAFIHYKKEAHLLAWSTFVSEVERLSHLFQRVLSLSLDSSIPIASRSIILNFISTAFQSLEQDAVRKECAPLVSVSTWENLHSEAFREAQLDLVPNRRKAWRTAKKRFDNADQDAKLRMRLERAWLYNMVLDFLKRINGEVVSKAESAYCARFLEFLTDLISQLPTRRYSIVLLKDLHVLPLLRLSSLYHKKEDYLLRDLATLFDQFCGFQIDDVGEVSTSRAVAHKQSLSNLQKVALQHFESKLKVLALSNFASISKPEDLRPHFEPLSDLELEQLCSMLDLRTSFPPSAAIKTGRRFFIESLLVVFAAVPDLHETMQRISVMPTEESLYDQTMLRNETYDGIEPLALPKLNLQYLTLNDFLWRSFQLQQAEAFYEIRKDMESIVRKMKPQLSRDFSGTHFGGFSKMAIPIDKPAIIDVAPPEVGETIPAHVRAEIVLDISRLGDKVRSEWESLKPKDTVFLLAVKPADNGDQNMTNGSSHETGEQHGIHAIRTAEVVQMQDEKGKPLRETEGTNKYVSRGRTRRLLLDLDSKAFSKDKDQLAHGKADIYKSINVIARRAGRENNFKPLLESVQNLTVSDTKLPAWLQEVYLGYGQPESATYPQIDEKFTRVDCLDTFLDWQHLEESFPGMIIQSEGTPSPPYVLHMASSTVEPQPANPKKRRREQMEDESSGQASIEVSSYSPPNTGPYPVDQPKKNQIRFTPKQVQALVSGMQPGLTLIVGPPGTGKTDVATQLINILYHNFSEERILLLAHSNQALNQLFQKIVALDIDQRHLLRLGHGEEDLETEASFSKYGRVESFMENRQILLSEVNRLAYSISAQGAHGNSCETAAYFNQVFIQPAITRFQSITSSPDATKTTFLQTFPFHKFFGNAPIPDLFPSDGTIEQYHDIAKGCFHHINKIFTDLEAIRPFELLRHPRDRSNHLLLSTARIVAMTSTHAAIHRSEIASLGFQYSTVIMEEAAQITEIESFIPMALQPPSPQNGELPLKRIVLVGDHLQNSPIIQNHALRDYANLEQSLFLRLIRLGVPAIMLDAQGRCRPSITHLFSWRYPGLRDLPHITSLPEFRHANAGFRHEYQFINVEDYQEQGEREPTPHYVQNLGEAEYAVALYQYMRLLGYPARSISILAAYAGQRALIRDVLEHRCKGNKLFGMPKIVTTVDKYQGEQNDYIILSLTRTKTVGYLRDVRRLTVALSRARLGLYVLGRKALFENCAEMQIAMQRLNTKGNAEGHLEVVTGEMFPTERVVDEDAPSTEIHGLEHLGQYVYEMTQTMVKKMGGNVVMEGAEGSGAVNEGEEGLDEEAEVDAEVDPLHEGF</sequence>
<comment type="caution">
    <text evidence="1">The sequence shown here is derived from an EMBL/GenBank/DDBJ whole genome shotgun (WGS) entry which is preliminary data.</text>
</comment>
<name>A0ACC2ZWA9_9EURO</name>
<keyword evidence="2" id="KW-1185">Reference proteome</keyword>
<dbReference type="EMBL" id="JAPDRQ010000226">
    <property type="protein sequence ID" value="KAJ9651960.1"/>
    <property type="molecule type" value="Genomic_DNA"/>
</dbReference>
<dbReference type="Proteomes" id="UP001172386">
    <property type="component" value="Unassembled WGS sequence"/>
</dbReference>
<reference evidence="1" key="1">
    <citation type="submission" date="2022-10" db="EMBL/GenBank/DDBJ databases">
        <title>Culturing micro-colonial fungi from biological soil crusts in the Mojave desert and describing Neophaeococcomyces mojavensis, and introducing the new genera and species Taxawa tesnikishii.</title>
        <authorList>
            <person name="Kurbessoian T."/>
            <person name="Stajich J.E."/>
        </authorList>
    </citation>
    <scope>NUCLEOTIDE SEQUENCE</scope>
    <source>
        <strain evidence="1">JES_112</strain>
    </source>
</reference>
<proteinExistence type="predicted"/>
<evidence type="ECO:0000313" key="2">
    <source>
        <dbReference type="Proteomes" id="UP001172386"/>
    </source>
</evidence>
<gene>
    <name evidence="1" type="ORF">H2198_008786</name>
</gene>
<organism evidence="1 2">
    <name type="scientific">Neophaeococcomyces mojaviensis</name>
    <dbReference type="NCBI Taxonomy" id="3383035"/>
    <lineage>
        <taxon>Eukaryota</taxon>
        <taxon>Fungi</taxon>
        <taxon>Dikarya</taxon>
        <taxon>Ascomycota</taxon>
        <taxon>Pezizomycotina</taxon>
        <taxon>Eurotiomycetes</taxon>
        <taxon>Chaetothyriomycetidae</taxon>
        <taxon>Chaetothyriales</taxon>
        <taxon>Chaetothyriales incertae sedis</taxon>
        <taxon>Neophaeococcomyces</taxon>
    </lineage>
</organism>